<gene>
    <name evidence="2" type="ORF">CRG98_021501</name>
</gene>
<keyword evidence="3" id="KW-1185">Reference proteome</keyword>
<evidence type="ECO:0000256" key="1">
    <source>
        <dbReference type="SAM" id="MobiDB-lite"/>
    </source>
</evidence>
<dbReference type="Proteomes" id="UP000233551">
    <property type="component" value="Unassembled WGS sequence"/>
</dbReference>
<name>A0A2I0JPC9_PUNGR</name>
<dbReference type="EMBL" id="PGOL01001441">
    <property type="protein sequence ID" value="PKI58122.1"/>
    <property type="molecule type" value="Genomic_DNA"/>
</dbReference>
<dbReference type="AlphaFoldDB" id="A0A2I0JPC9"/>
<sequence>MCEQEHEGLVPGRPSAEELRKQGPEPVWTSAAVQPWLGLTVEEECPPRESLMAEGRWPDGPLARALRALHYLSKHGSCSNVAFQCDDAGRTISRGGWRLGLRRWGWWRNFAQVCRGCACRGWWWRCMSHGRLIINRRRWSVFLGTSGLLLVFLYDFPAKTISLGPEVIELSLDSRIRGEECPRWSAGFGLWRVSEIFVCWGTPSIKAKDIFLSSMEFLFLMGRMLGEVRMLKDHCSPCGQDLFDVTLKIH</sequence>
<feature type="region of interest" description="Disordered" evidence="1">
    <location>
        <begin position="1"/>
        <end position="24"/>
    </location>
</feature>
<comment type="caution">
    <text evidence="2">The sequence shown here is derived from an EMBL/GenBank/DDBJ whole genome shotgun (WGS) entry which is preliminary data.</text>
</comment>
<proteinExistence type="predicted"/>
<protein>
    <submittedName>
        <fullName evidence="2">Uncharacterized protein</fullName>
    </submittedName>
</protein>
<evidence type="ECO:0000313" key="2">
    <source>
        <dbReference type="EMBL" id="PKI58122.1"/>
    </source>
</evidence>
<organism evidence="2 3">
    <name type="scientific">Punica granatum</name>
    <name type="common">Pomegranate</name>
    <dbReference type="NCBI Taxonomy" id="22663"/>
    <lineage>
        <taxon>Eukaryota</taxon>
        <taxon>Viridiplantae</taxon>
        <taxon>Streptophyta</taxon>
        <taxon>Embryophyta</taxon>
        <taxon>Tracheophyta</taxon>
        <taxon>Spermatophyta</taxon>
        <taxon>Magnoliopsida</taxon>
        <taxon>eudicotyledons</taxon>
        <taxon>Gunneridae</taxon>
        <taxon>Pentapetalae</taxon>
        <taxon>rosids</taxon>
        <taxon>malvids</taxon>
        <taxon>Myrtales</taxon>
        <taxon>Lythraceae</taxon>
        <taxon>Punica</taxon>
    </lineage>
</organism>
<accession>A0A2I0JPC9</accession>
<evidence type="ECO:0000313" key="3">
    <source>
        <dbReference type="Proteomes" id="UP000233551"/>
    </source>
</evidence>
<reference evidence="2 3" key="1">
    <citation type="submission" date="2017-11" db="EMBL/GenBank/DDBJ databases">
        <title>De-novo sequencing of pomegranate (Punica granatum L.) genome.</title>
        <authorList>
            <person name="Akparov Z."/>
            <person name="Amiraslanov A."/>
            <person name="Hajiyeva S."/>
            <person name="Abbasov M."/>
            <person name="Kaur K."/>
            <person name="Hamwieh A."/>
            <person name="Solovyev V."/>
            <person name="Salamov A."/>
            <person name="Braich B."/>
            <person name="Kosarev P."/>
            <person name="Mahmoud A."/>
            <person name="Hajiyev E."/>
            <person name="Babayeva S."/>
            <person name="Izzatullayeva V."/>
            <person name="Mammadov A."/>
            <person name="Mammadov A."/>
            <person name="Sharifova S."/>
            <person name="Ojaghi J."/>
            <person name="Eynullazada K."/>
            <person name="Bayramov B."/>
            <person name="Abdulazimova A."/>
            <person name="Shahmuradov I."/>
        </authorList>
    </citation>
    <scope>NUCLEOTIDE SEQUENCE [LARGE SCALE GENOMIC DNA]</scope>
    <source>
        <strain evidence="3">cv. AG2017</strain>
        <tissue evidence="2">Leaf</tissue>
    </source>
</reference>